<dbReference type="NCBIfam" id="TIGR00431">
    <property type="entry name" value="TruB"/>
    <property type="match status" value="1"/>
</dbReference>
<dbReference type="Gene3D" id="3.30.2350.10">
    <property type="entry name" value="Pseudouridine synthase"/>
    <property type="match status" value="1"/>
</dbReference>
<accession>A0A0R2PW24</accession>
<dbReference type="SUPFAM" id="SSF55120">
    <property type="entry name" value="Pseudouridine synthase"/>
    <property type="match status" value="1"/>
</dbReference>
<sequence>MTNGFILIHKDSGITSSRVVQTVKRKFQFKKVGHLGTLDPMATGLLILAINRATKFSSLLLESNKSYAAEITLGEQTDTDDAEGEMLLTKLVTSSHDEIQKELLSFLGSSLQQPPIYSALKVKGKPMYKYAREGVAVEKAPRPIIIKSIDNIVINLPKVSFEVSCSKGTYIRSIARDLGSQLGCGGHLSGLVRLTQKDFSLADAKTVDEISNRDIIPLEDAFNHLDSIQIPEDQLKNFINGSAVNISAPQEGLVRTYNPLGEFIALGKMTANGFKHEYLV</sequence>
<feature type="domain" description="Pseudouridine synthase II N-terminal" evidence="6">
    <location>
        <begin position="24"/>
        <end position="171"/>
    </location>
</feature>
<dbReference type="InterPro" id="IPR014780">
    <property type="entry name" value="tRNA_psdUridine_synth_TruB"/>
</dbReference>
<evidence type="ECO:0000256" key="5">
    <source>
        <dbReference type="HAMAP-Rule" id="MF_01080"/>
    </source>
</evidence>
<evidence type="ECO:0000313" key="8">
    <source>
        <dbReference type="EMBL" id="KRO41138.1"/>
    </source>
</evidence>
<dbReference type="Pfam" id="PF01509">
    <property type="entry name" value="TruB_N"/>
    <property type="match status" value="1"/>
</dbReference>
<evidence type="ECO:0000259" key="6">
    <source>
        <dbReference type="Pfam" id="PF01509"/>
    </source>
</evidence>
<dbReference type="EC" id="5.4.99.25" evidence="5"/>
<dbReference type="GO" id="GO:0031119">
    <property type="term" value="P:tRNA pseudouridine synthesis"/>
    <property type="evidence" value="ECO:0007669"/>
    <property type="project" value="UniProtKB-UniRule"/>
</dbReference>
<dbReference type="PANTHER" id="PTHR13767">
    <property type="entry name" value="TRNA-PSEUDOURIDINE SYNTHASE"/>
    <property type="match status" value="1"/>
</dbReference>
<comment type="caution">
    <text evidence="8">The sequence shown here is derived from an EMBL/GenBank/DDBJ whole genome shotgun (WGS) entry which is preliminary data.</text>
</comment>
<dbReference type="InterPro" id="IPR015240">
    <property type="entry name" value="tRNA_sdUridine_synth_fam1_C"/>
</dbReference>
<proteinExistence type="inferred from homology"/>
<comment type="catalytic activity">
    <reaction evidence="1 5">
        <text>uridine(55) in tRNA = pseudouridine(55) in tRNA</text>
        <dbReference type="Rhea" id="RHEA:42532"/>
        <dbReference type="Rhea" id="RHEA-COMP:10101"/>
        <dbReference type="Rhea" id="RHEA-COMP:10102"/>
        <dbReference type="ChEBI" id="CHEBI:65314"/>
        <dbReference type="ChEBI" id="CHEBI:65315"/>
        <dbReference type="EC" id="5.4.99.25"/>
    </reaction>
</comment>
<gene>
    <name evidence="5" type="primary">truB</name>
    <name evidence="8" type="ORF">ABR63_02635</name>
</gene>
<feature type="domain" description="tRNA pseudouridine synthase II TruB subfamily 1 C-terminal" evidence="7">
    <location>
        <begin position="228"/>
        <end position="273"/>
    </location>
</feature>
<dbReference type="Gene3D" id="2.30.130.10">
    <property type="entry name" value="PUA domain"/>
    <property type="match status" value="1"/>
</dbReference>
<reference evidence="9" key="1">
    <citation type="submission" date="2015-10" db="EMBL/GenBank/DDBJ databases">
        <title>Metagenome-Assembled Genomes uncover a global brackish microbiome.</title>
        <authorList>
            <person name="Hugerth L.W."/>
            <person name="Larsson J."/>
            <person name="Alneberg J."/>
            <person name="Lindh M.V."/>
            <person name="Legrand C."/>
            <person name="Pinhassi J."/>
            <person name="Andersson A."/>
        </authorList>
    </citation>
    <scope>NUCLEOTIDE SEQUENCE [LARGE SCALE GENOMIC DNA]</scope>
</reference>
<dbReference type="CDD" id="cd02573">
    <property type="entry name" value="PseudoU_synth_EcTruB"/>
    <property type="match status" value="1"/>
</dbReference>
<comment type="function">
    <text evidence="5">Responsible for synthesis of pseudouridine from uracil-55 in the psi GC loop of transfer RNAs.</text>
</comment>
<protein>
    <recommendedName>
        <fullName evidence="5">tRNA pseudouridine synthase B</fullName>
        <ecNumber evidence="5">5.4.99.25</ecNumber>
    </recommendedName>
    <alternativeName>
        <fullName evidence="5">tRNA pseudouridine(55) synthase</fullName>
        <shortName evidence="5">Psi55 synthase</shortName>
    </alternativeName>
    <alternativeName>
        <fullName evidence="5">tRNA pseudouridylate synthase</fullName>
    </alternativeName>
    <alternativeName>
        <fullName evidence="5">tRNA-uridine isomerase</fullName>
    </alternativeName>
</protein>
<evidence type="ECO:0000256" key="3">
    <source>
        <dbReference type="ARBA" id="ARBA00022694"/>
    </source>
</evidence>
<dbReference type="GO" id="GO:0160148">
    <property type="term" value="F:tRNA pseudouridine(55) synthase activity"/>
    <property type="evidence" value="ECO:0007669"/>
    <property type="project" value="UniProtKB-EC"/>
</dbReference>
<dbReference type="Pfam" id="PF09157">
    <property type="entry name" value="TruB-C_2"/>
    <property type="match status" value="1"/>
</dbReference>
<dbReference type="InterPro" id="IPR020103">
    <property type="entry name" value="PsdUridine_synth_cat_dom_sf"/>
</dbReference>
<organism evidence="8 9">
    <name type="scientific">SAR86 cluster bacterium BACL1 MAG-120920-bin57</name>
    <dbReference type="NCBI Taxonomy" id="1655571"/>
    <lineage>
        <taxon>Bacteria</taxon>
        <taxon>Pseudomonadati</taxon>
        <taxon>Pseudomonadota</taxon>
        <taxon>Gammaproteobacteria</taxon>
        <taxon>SAR86 cluster</taxon>
    </lineage>
</organism>
<evidence type="ECO:0000313" key="9">
    <source>
        <dbReference type="Proteomes" id="UP000050874"/>
    </source>
</evidence>
<keyword evidence="4 5" id="KW-0413">Isomerase</keyword>
<dbReference type="PANTHER" id="PTHR13767:SF2">
    <property type="entry name" value="PSEUDOURIDYLATE SYNTHASE TRUB1"/>
    <property type="match status" value="1"/>
</dbReference>
<keyword evidence="3 5" id="KW-0819">tRNA processing</keyword>
<evidence type="ECO:0000259" key="7">
    <source>
        <dbReference type="Pfam" id="PF09157"/>
    </source>
</evidence>
<evidence type="ECO:0000256" key="1">
    <source>
        <dbReference type="ARBA" id="ARBA00000385"/>
    </source>
</evidence>
<dbReference type="HAMAP" id="MF_01080">
    <property type="entry name" value="TruB_bact"/>
    <property type="match status" value="1"/>
</dbReference>
<dbReference type="EMBL" id="LIAV01000023">
    <property type="protein sequence ID" value="KRO41138.1"/>
    <property type="molecule type" value="Genomic_DNA"/>
</dbReference>
<dbReference type="GO" id="GO:0003723">
    <property type="term" value="F:RNA binding"/>
    <property type="evidence" value="ECO:0007669"/>
    <property type="project" value="InterPro"/>
</dbReference>
<evidence type="ECO:0000256" key="4">
    <source>
        <dbReference type="ARBA" id="ARBA00023235"/>
    </source>
</evidence>
<evidence type="ECO:0000256" key="2">
    <source>
        <dbReference type="ARBA" id="ARBA00005642"/>
    </source>
</evidence>
<feature type="active site" description="Nucleophile" evidence="5">
    <location>
        <position position="39"/>
    </location>
</feature>
<comment type="similarity">
    <text evidence="2 5">Belongs to the pseudouridine synthase TruB family. Type 1 subfamily.</text>
</comment>
<dbReference type="InterPro" id="IPR002501">
    <property type="entry name" value="PsdUridine_synth_N"/>
</dbReference>
<dbReference type="Proteomes" id="UP000050874">
    <property type="component" value="Unassembled WGS sequence"/>
</dbReference>
<dbReference type="AlphaFoldDB" id="A0A0R2PW24"/>
<dbReference type="InterPro" id="IPR036974">
    <property type="entry name" value="PUA_sf"/>
</dbReference>
<dbReference type="GO" id="GO:1990481">
    <property type="term" value="P:mRNA pseudouridine synthesis"/>
    <property type="evidence" value="ECO:0007669"/>
    <property type="project" value="TreeGrafter"/>
</dbReference>
<name>A0A0R2PW24_9GAMM</name>